<dbReference type="PANTHER" id="PTHR38788">
    <property type="entry name" value="CLR5 DOMAIN-CONTAINING PROTEIN"/>
    <property type="match status" value="1"/>
</dbReference>
<dbReference type="Proteomes" id="UP000070501">
    <property type="component" value="Unassembled WGS sequence"/>
</dbReference>
<proteinExistence type="predicted"/>
<organism evidence="3 4">
    <name type="scientific">Microdochium bolleyi</name>
    <dbReference type="NCBI Taxonomy" id="196109"/>
    <lineage>
        <taxon>Eukaryota</taxon>
        <taxon>Fungi</taxon>
        <taxon>Dikarya</taxon>
        <taxon>Ascomycota</taxon>
        <taxon>Pezizomycotina</taxon>
        <taxon>Sordariomycetes</taxon>
        <taxon>Xylariomycetidae</taxon>
        <taxon>Xylariales</taxon>
        <taxon>Microdochiaceae</taxon>
        <taxon>Microdochium</taxon>
    </lineage>
</organism>
<dbReference type="PANTHER" id="PTHR38788:SF3">
    <property type="entry name" value="CLR5 DOMAIN-CONTAINING PROTEIN"/>
    <property type="match status" value="1"/>
</dbReference>
<sequence length="209" mass="23680">MKIKDVVQVLEDNHGFKTGVRSLKIRLDQWGFNKNLTNAAMKSLIAKQDLRKSHGKDTTFVHHGAPIHSARLETFGKRHARGNDSDPSHDAPTPEGIEYFTPRSFDPEESEEDEQTSGVIMSRVVAPPITAQEQRRDPTSEALSRLYALFENENEPLCIQKQSVLRDLREILLHCSRTMVFPQHVHKNDPAISAESTARNREAGFRNKS</sequence>
<evidence type="ECO:0000313" key="4">
    <source>
        <dbReference type="Proteomes" id="UP000070501"/>
    </source>
</evidence>
<keyword evidence="4" id="KW-1185">Reference proteome</keyword>
<gene>
    <name evidence="3" type="ORF">Micbo1qcDRAFT_201481</name>
</gene>
<dbReference type="AlphaFoldDB" id="A0A136JG99"/>
<evidence type="ECO:0000259" key="2">
    <source>
        <dbReference type="Pfam" id="PF14420"/>
    </source>
</evidence>
<accession>A0A136JG99</accession>
<protein>
    <recommendedName>
        <fullName evidence="2">Clr5 domain-containing protein</fullName>
    </recommendedName>
</protein>
<evidence type="ECO:0000256" key="1">
    <source>
        <dbReference type="SAM" id="MobiDB-lite"/>
    </source>
</evidence>
<evidence type="ECO:0000313" key="3">
    <source>
        <dbReference type="EMBL" id="KXJ96164.1"/>
    </source>
</evidence>
<dbReference type="EMBL" id="KQ964246">
    <property type="protein sequence ID" value="KXJ96164.1"/>
    <property type="molecule type" value="Genomic_DNA"/>
</dbReference>
<feature type="region of interest" description="Disordered" evidence="1">
    <location>
        <begin position="78"/>
        <end position="138"/>
    </location>
</feature>
<dbReference type="OrthoDB" id="4589408at2759"/>
<dbReference type="InParanoid" id="A0A136JG99"/>
<dbReference type="InterPro" id="IPR025676">
    <property type="entry name" value="Clr5_dom"/>
</dbReference>
<feature type="domain" description="Clr5" evidence="2">
    <location>
        <begin position="1"/>
        <end position="34"/>
    </location>
</feature>
<dbReference type="Pfam" id="PF14420">
    <property type="entry name" value="Clr5"/>
    <property type="match status" value="1"/>
</dbReference>
<feature type="compositionally biased region" description="Basic and acidic residues" evidence="1">
    <location>
        <begin position="78"/>
        <end position="89"/>
    </location>
</feature>
<name>A0A136JG99_9PEZI</name>
<reference evidence="4" key="1">
    <citation type="submission" date="2016-02" db="EMBL/GenBank/DDBJ databases">
        <title>Draft genome sequence of Microdochium bolleyi, a fungal endophyte of beachgrass.</title>
        <authorList>
            <consortium name="DOE Joint Genome Institute"/>
            <person name="David A.S."/>
            <person name="May G."/>
            <person name="Haridas S."/>
            <person name="Lim J."/>
            <person name="Wang M."/>
            <person name="Labutti K."/>
            <person name="Lipzen A."/>
            <person name="Barry K."/>
            <person name="Grigoriev I.V."/>
        </authorList>
    </citation>
    <scope>NUCLEOTIDE SEQUENCE [LARGE SCALE GENOMIC DNA]</scope>
    <source>
        <strain evidence="4">J235TASD1</strain>
    </source>
</reference>